<organism evidence="3 4">
    <name type="scientific">Dovyalis caffra</name>
    <dbReference type="NCBI Taxonomy" id="77055"/>
    <lineage>
        <taxon>Eukaryota</taxon>
        <taxon>Viridiplantae</taxon>
        <taxon>Streptophyta</taxon>
        <taxon>Embryophyta</taxon>
        <taxon>Tracheophyta</taxon>
        <taxon>Spermatophyta</taxon>
        <taxon>Magnoliopsida</taxon>
        <taxon>eudicotyledons</taxon>
        <taxon>Gunneridae</taxon>
        <taxon>Pentapetalae</taxon>
        <taxon>rosids</taxon>
        <taxon>fabids</taxon>
        <taxon>Malpighiales</taxon>
        <taxon>Salicaceae</taxon>
        <taxon>Flacourtieae</taxon>
        <taxon>Dovyalis</taxon>
    </lineage>
</organism>
<feature type="domain" description="TIR" evidence="2">
    <location>
        <begin position="13"/>
        <end position="175"/>
    </location>
</feature>
<dbReference type="GO" id="GO:0007165">
    <property type="term" value="P:signal transduction"/>
    <property type="evidence" value="ECO:0007669"/>
    <property type="project" value="InterPro"/>
</dbReference>
<dbReference type="InterPro" id="IPR035897">
    <property type="entry name" value="Toll_tir_struct_dom_sf"/>
</dbReference>
<reference evidence="3 4" key="1">
    <citation type="submission" date="2024-01" db="EMBL/GenBank/DDBJ databases">
        <authorList>
            <person name="Waweru B."/>
        </authorList>
    </citation>
    <scope>NUCLEOTIDE SEQUENCE [LARGE SCALE GENOMIC DNA]</scope>
</reference>
<dbReference type="PANTHER" id="PTHR32009:SF152">
    <property type="entry name" value="NEUTRAL_ALKALINE INVERTASE"/>
    <property type="match status" value="1"/>
</dbReference>
<name>A0AAV1SPT6_9ROSI</name>
<dbReference type="FunFam" id="3.40.50.10140:FF:000007">
    <property type="entry name" value="Disease resistance protein (TIR-NBS-LRR class)"/>
    <property type="match status" value="1"/>
</dbReference>
<evidence type="ECO:0000313" key="3">
    <source>
        <dbReference type="EMBL" id="CAK7354284.1"/>
    </source>
</evidence>
<evidence type="ECO:0000259" key="2">
    <source>
        <dbReference type="PROSITE" id="PS50104"/>
    </source>
</evidence>
<evidence type="ECO:0000256" key="1">
    <source>
        <dbReference type="ARBA" id="ARBA00023027"/>
    </source>
</evidence>
<dbReference type="Gene3D" id="3.40.50.10140">
    <property type="entry name" value="Toll/interleukin-1 receptor homology (TIR) domain"/>
    <property type="match status" value="1"/>
</dbReference>
<protein>
    <recommendedName>
        <fullName evidence="2">TIR domain-containing protein</fullName>
    </recommendedName>
</protein>
<dbReference type="Pfam" id="PF01582">
    <property type="entry name" value="TIR"/>
    <property type="match status" value="1"/>
</dbReference>
<dbReference type="SUPFAM" id="SSF52200">
    <property type="entry name" value="Toll/Interleukin receptor TIR domain"/>
    <property type="match status" value="1"/>
</dbReference>
<keyword evidence="1" id="KW-0520">NAD</keyword>
<gene>
    <name evidence="3" type="ORF">DCAF_LOCUS25158</name>
</gene>
<dbReference type="Proteomes" id="UP001314170">
    <property type="component" value="Unassembled WGS sequence"/>
</dbReference>
<dbReference type="PROSITE" id="PS50104">
    <property type="entry name" value="TIR"/>
    <property type="match status" value="1"/>
</dbReference>
<dbReference type="AlphaFoldDB" id="A0AAV1SPT6"/>
<comment type="caution">
    <text evidence="3">The sequence shown here is derived from an EMBL/GenBank/DDBJ whole genome shotgun (WGS) entry which is preliminary data.</text>
</comment>
<dbReference type="EMBL" id="CAWUPB010001194">
    <property type="protein sequence ID" value="CAK7354284.1"/>
    <property type="molecule type" value="Genomic_DNA"/>
</dbReference>
<accession>A0AAV1SPT6</accession>
<dbReference type="InterPro" id="IPR000157">
    <property type="entry name" value="TIR_dom"/>
</dbReference>
<proteinExistence type="predicted"/>
<evidence type="ECO:0000313" key="4">
    <source>
        <dbReference type="Proteomes" id="UP001314170"/>
    </source>
</evidence>
<dbReference type="SMART" id="SM00255">
    <property type="entry name" value="TIR"/>
    <property type="match status" value="1"/>
</dbReference>
<sequence>MTEPGSSRSRPKGAYDVFLSFRGKDTRKNFTDHLYTALLQAGIYTFRDDNELPRGDEISKHLLKAIQESKISIVVFSKGYASSRWCLNELVEILECKKRNTDQILLPIFYDIDPSDVRKQTGSFAKAFDKHEERFKEKEKQWREALELAGNLSGWNLNDMADGNGGIPDWLSYRGEECSLSFHLPPFFQGLALWIVFDTPVTARFAYELAMEEYCGEELELYLELWDEEDILCIKIKEIGVHVIAEKLDSFEESSEWKWDHDIDKLQGTTSCGDAEEGDENDSQSGRDIVIPKLYHHLHHPLLGSIAFSTEEQWISHLLKELPAWELYFVHEGGIVKIVWVPPEYDDAVALFVEMGVCPCGRRLLKMDSLCNGSFVRVFKAKEVVAFSFGRVKVYELLDPLELKNWQHQPAEFQNVIDSTFRKASCFSASISWNPQWRVNIPRVTEKFDTVQLKIAS</sequence>
<keyword evidence="4" id="KW-1185">Reference proteome</keyword>
<dbReference type="PANTHER" id="PTHR32009">
    <property type="entry name" value="TMV RESISTANCE PROTEIN N-LIKE"/>
    <property type="match status" value="1"/>
</dbReference>